<evidence type="ECO:0000256" key="2">
    <source>
        <dbReference type="SAM" id="MobiDB-lite"/>
    </source>
</evidence>
<name>A0A9P0CBF1_9CUCU</name>
<reference evidence="4" key="1">
    <citation type="submission" date="2022-01" db="EMBL/GenBank/DDBJ databases">
        <authorList>
            <person name="King R."/>
        </authorList>
    </citation>
    <scope>NUCLEOTIDE SEQUENCE</scope>
</reference>
<dbReference type="OrthoDB" id="6515429at2759"/>
<evidence type="ECO:0000256" key="1">
    <source>
        <dbReference type="PROSITE-ProRule" id="PRU00497"/>
    </source>
</evidence>
<evidence type="ECO:0000313" key="4">
    <source>
        <dbReference type="EMBL" id="CAH1098804.1"/>
    </source>
</evidence>
<dbReference type="Pfam" id="PF00379">
    <property type="entry name" value="Chitin_bind_4"/>
    <property type="match status" value="1"/>
</dbReference>
<sequence length="223" mass="25496">MFEMMRAASVFFTLLCSTTWIHSTLSQGPPRSKNLYASILQDTRNEPTPDGTFGYLYKTEDGIVSSARGGPNGVIQGGFSYTDPTGLKVNINYNAGSRTSPTATEPSTRTDSGQYHEQPEVPAASNYGNEINARPRVSARAPVYRQEPEYYEESVQDLRYQVADSNQPRYITRPQPLYRPQPEYRPRPAYYRPSPAYRPNPIYRPQQRRPRPVDNEIYDEYSY</sequence>
<dbReference type="GO" id="GO:0042302">
    <property type="term" value="F:structural constituent of cuticle"/>
    <property type="evidence" value="ECO:0007669"/>
    <property type="project" value="UniProtKB-UniRule"/>
</dbReference>
<feature type="compositionally biased region" description="Low complexity" evidence="2">
    <location>
        <begin position="173"/>
        <end position="205"/>
    </location>
</feature>
<proteinExistence type="predicted"/>
<keyword evidence="3" id="KW-0732">Signal</keyword>
<evidence type="ECO:0000313" key="5">
    <source>
        <dbReference type="Proteomes" id="UP001153636"/>
    </source>
</evidence>
<dbReference type="PROSITE" id="PS51155">
    <property type="entry name" value="CHIT_BIND_RR_2"/>
    <property type="match status" value="1"/>
</dbReference>
<feature type="signal peptide" evidence="3">
    <location>
        <begin position="1"/>
        <end position="26"/>
    </location>
</feature>
<feature type="region of interest" description="Disordered" evidence="2">
    <location>
        <begin position="92"/>
        <end position="133"/>
    </location>
</feature>
<dbReference type="InterPro" id="IPR000618">
    <property type="entry name" value="Insect_cuticle"/>
</dbReference>
<accession>A0A9P0CBF1</accession>
<organism evidence="4 5">
    <name type="scientific">Psylliodes chrysocephalus</name>
    <dbReference type="NCBI Taxonomy" id="3402493"/>
    <lineage>
        <taxon>Eukaryota</taxon>
        <taxon>Metazoa</taxon>
        <taxon>Ecdysozoa</taxon>
        <taxon>Arthropoda</taxon>
        <taxon>Hexapoda</taxon>
        <taxon>Insecta</taxon>
        <taxon>Pterygota</taxon>
        <taxon>Neoptera</taxon>
        <taxon>Endopterygota</taxon>
        <taxon>Coleoptera</taxon>
        <taxon>Polyphaga</taxon>
        <taxon>Cucujiformia</taxon>
        <taxon>Chrysomeloidea</taxon>
        <taxon>Chrysomelidae</taxon>
        <taxon>Galerucinae</taxon>
        <taxon>Alticini</taxon>
        <taxon>Psylliodes</taxon>
    </lineage>
</organism>
<feature type="compositionally biased region" description="Polar residues" evidence="2">
    <location>
        <begin position="92"/>
        <end position="115"/>
    </location>
</feature>
<keyword evidence="5" id="KW-1185">Reference proteome</keyword>
<dbReference type="Proteomes" id="UP001153636">
    <property type="component" value="Chromosome 1"/>
</dbReference>
<feature type="region of interest" description="Disordered" evidence="2">
    <location>
        <begin position="163"/>
        <end position="223"/>
    </location>
</feature>
<feature type="chain" id="PRO_5040164662" evidence="3">
    <location>
        <begin position="27"/>
        <end position="223"/>
    </location>
</feature>
<evidence type="ECO:0000256" key="3">
    <source>
        <dbReference type="SAM" id="SignalP"/>
    </source>
</evidence>
<dbReference type="AlphaFoldDB" id="A0A9P0CBF1"/>
<keyword evidence="1" id="KW-0193">Cuticle</keyword>
<dbReference type="EMBL" id="OV651813">
    <property type="protein sequence ID" value="CAH1098804.1"/>
    <property type="molecule type" value="Genomic_DNA"/>
</dbReference>
<protein>
    <submittedName>
        <fullName evidence="4">Uncharacterized protein</fullName>
    </submittedName>
</protein>
<gene>
    <name evidence="4" type="ORF">PSYICH_LOCUS825</name>
</gene>